<dbReference type="InterPro" id="IPR009078">
    <property type="entry name" value="Ferritin-like_SF"/>
</dbReference>
<dbReference type="EMBL" id="FO203503">
    <property type="protein sequence ID" value="CCK79963.1"/>
    <property type="molecule type" value="Genomic_DNA"/>
</dbReference>
<dbReference type="Proteomes" id="UP000007347">
    <property type="component" value="Chromosome"/>
</dbReference>
<accession>K0NJA7</accession>
<dbReference type="GO" id="GO:0046872">
    <property type="term" value="F:metal ion binding"/>
    <property type="evidence" value="ECO:0007669"/>
    <property type="project" value="InterPro"/>
</dbReference>
<name>K0NJA7_DESTT</name>
<sequence>MDLEKYKQVISDAIKGEIEAKHFYEKVAKRIKDAYLKELFEQFSREEGKHETILTRVLNEEKMDTSFFDYEKDFKVSETIAMPVVNEEMDLKSAVGIAMKNEEIAMKQYMALAENCDDEQLKKVFLDLAAMERNHKFKMEQKFVDVAYPEVW</sequence>
<keyword evidence="3" id="KW-1185">Reference proteome</keyword>
<dbReference type="OrthoDB" id="1701709at2"/>
<dbReference type="GO" id="GO:0016491">
    <property type="term" value="F:oxidoreductase activity"/>
    <property type="evidence" value="ECO:0007669"/>
    <property type="project" value="InterPro"/>
</dbReference>
<reference evidence="2 3" key="1">
    <citation type="journal article" date="2013" name="Environ. Microbiol.">
        <title>Complete genome, catabolic sub-proteomes and key-metabolites of Desulfobacula toluolica Tol2, a marine, aromatic compound-degrading, sulfate-reducing bacterium.</title>
        <authorList>
            <person name="Wohlbrand L."/>
            <person name="Jacob J.H."/>
            <person name="Kube M."/>
            <person name="Mussmann M."/>
            <person name="Jarling R."/>
            <person name="Beck A."/>
            <person name="Amann R."/>
            <person name="Wilkes H."/>
            <person name="Reinhardt R."/>
            <person name="Rabus R."/>
        </authorList>
    </citation>
    <scope>NUCLEOTIDE SEQUENCE [LARGE SCALE GENOMIC DNA]</scope>
    <source>
        <strain evidence="3">DSM 7467 / Tol2</strain>
    </source>
</reference>
<dbReference type="AlphaFoldDB" id="K0NJA7"/>
<protein>
    <submittedName>
        <fullName evidence="2">Rbr6: putative rubrerythrin</fullName>
    </submittedName>
</protein>
<feature type="domain" description="Rubrerythrin diiron-binding" evidence="1">
    <location>
        <begin position="10"/>
        <end position="136"/>
    </location>
</feature>
<gene>
    <name evidence="2" type="primary">rbr6</name>
    <name evidence="2" type="ordered locus">TOL2_C18020</name>
</gene>
<dbReference type="CDD" id="cd01045">
    <property type="entry name" value="Ferritin_like_AB"/>
    <property type="match status" value="1"/>
</dbReference>
<dbReference type="KEGG" id="dto:TOL2_C18020"/>
<dbReference type="PANTHER" id="PTHR33531:SF10">
    <property type="entry name" value="BLR7895 PROTEIN"/>
    <property type="match status" value="1"/>
</dbReference>
<evidence type="ECO:0000313" key="2">
    <source>
        <dbReference type="EMBL" id="CCK79963.1"/>
    </source>
</evidence>
<proteinExistence type="predicted"/>
<evidence type="ECO:0000313" key="3">
    <source>
        <dbReference type="Proteomes" id="UP000007347"/>
    </source>
</evidence>
<dbReference type="InterPro" id="IPR003251">
    <property type="entry name" value="Rr_diiron-bd_dom"/>
</dbReference>
<evidence type="ECO:0000259" key="1">
    <source>
        <dbReference type="Pfam" id="PF02915"/>
    </source>
</evidence>
<dbReference type="SUPFAM" id="SSF47240">
    <property type="entry name" value="Ferritin-like"/>
    <property type="match status" value="1"/>
</dbReference>
<dbReference type="RefSeq" id="WP_014957304.1">
    <property type="nucleotide sequence ID" value="NC_018645.1"/>
</dbReference>
<dbReference type="HOGENOM" id="CLU_119858_2_1_7"/>
<organism evidence="2 3">
    <name type="scientific">Desulfobacula toluolica (strain DSM 7467 / Tol2)</name>
    <dbReference type="NCBI Taxonomy" id="651182"/>
    <lineage>
        <taxon>Bacteria</taxon>
        <taxon>Pseudomonadati</taxon>
        <taxon>Thermodesulfobacteriota</taxon>
        <taxon>Desulfobacteria</taxon>
        <taxon>Desulfobacterales</taxon>
        <taxon>Desulfobacteraceae</taxon>
        <taxon>Desulfobacula</taxon>
    </lineage>
</organism>
<dbReference type="STRING" id="651182.TOL2_C18020"/>
<dbReference type="Pfam" id="PF02915">
    <property type="entry name" value="Rubrerythrin"/>
    <property type="match status" value="1"/>
</dbReference>
<dbReference type="InterPro" id="IPR012347">
    <property type="entry name" value="Ferritin-like"/>
</dbReference>
<dbReference type="PANTHER" id="PTHR33531">
    <property type="entry name" value="RUBRERYTHRIN SUBFAMILY"/>
    <property type="match status" value="1"/>
</dbReference>
<dbReference type="Gene3D" id="1.20.1260.10">
    <property type="match status" value="1"/>
</dbReference>